<evidence type="ECO:0000256" key="1">
    <source>
        <dbReference type="ARBA" id="ARBA00004328"/>
    </source>
</evidence>
<name>A0A385E523_9VIRU</name>
<proteinExistence type="inferred from homology"/>
<evidence type="ECO:0000256" key="6">
    <source>
        <dbReference type="RuleBase" id="RU361230"/>
    </source>
</evidence>
<evidence type="ECO:0000256" key="7">
    <source>
        <dbReference type="SAM" id="MobiDB-lite"/>
    </source>
</evidence>
<dbReference type="EMBL" id="MH649017">
    <property type="protein sequence ID" value="AXQ65952.1"/>
    <property type="molecule type" value="Genomic_DNA"/>
</dbReference>
<feature type="region of interest" description="Disordered" evidence="7">
    <location>
        <begin position="587"/>
        <end position="620"/>
    </location>
</feature>
<comment type="function">
    <text evidence="6">Self-assembles to form an icosahedral capsid.</text>
</comment>
<protein>
    <recommendedName>
        <fullName evidence="6">Capsid protein</fullName>
    </recommendedName>
</protein>
<dbReference type="KEGG" id="vg:80527546"/>
<evidence type="ECO:0000256" key="5">
    <source>
        <dbReference type="ARBA" id="ARBA00022844"/>
    </source>
</evidence>
<comment type="similarity">
    <text evidence="2 6">Belongs to the anelloviridae capsid protein family.</text>
</comment>
<organism evidence="8 9">
    <name type="scientific">Anelloviridae sp</name>
    <dbReference type="NCBI Taxonomy" id="2055263"/>
    <lineage>
        <taxon>Viruses</taxon>
        <taxon>Monodnaviria</taxon>
        <taxon>Shotokuvirae</taxon>
        <taxon>Commensaviricota</taxon>
        <taxon>Cardeaviricetes</taxon>
        <taxon>Sanitavirales</taxon>
        <taxon>Anelloviridae</taxon>
    </lineage>
</organism>
<dbReference type="Proteomes" id="UP000289740">
    <property type="component" value="Segment"/>
</dbReference>
<evidence type="ECO:0000256" key="4">
    <source>
        <dbReference type="ARBA" id="ARBA00022561"/>
    </source>
</evidence>
<keyword evidence="5 6" id="KW-0946">Virion</keyword>
<dbReference type="GO" id="GO:0039615">
    <property type="term" value="C:T=1 icosahedral viral capsid"/>
    <property type="evidence" value="ECO:0007669"/>
    <property type="project" value="UniProtKB-UniRule"/>
</dbReference>
<evidence type="ECO:0000313" key="8">
    <source>
        <dbReference type="EMBL" id="AXQ65952.1"/>
    </source>
</evidence>
<comment type="subcellular location">
    <subcellularLocation>
        <location evidence="1 6">Virion</location>
    </subcellularLocation>
</comment>
<keyword evidence="9" id="KW-1185">Reference proteome</keyword>
<dbReference type="InterPro" id="IPR004219">
    <property type="entry name" value="TTvirus_Unk"/>
</dbReference>
<dbReference type="RefSeq" id="YP_010790232.1">
    <property type="nucleotide sequence ID" value="NC_075373.1"/>
</dbReference>
<dbReference type="GeneID" id="80527546"/>
<keyword evidence="4 6" id="KW-0167">Capsid protein</keyword>
<evidence type="ECO:0000313" key="9">
    <source>
        <dbReference type="Proteomes" id="UP000289740"/>
    </source>
</evidence>
<accession>A0A385E523</accession>
<reference evidence="8 9" key="1">
    <citation type="submission" date="2018-07" db="EMBL/GenBank/DDBJ databases">
        <title>Uncovering a Universe of Circular DNA Viruses in Animal Metagenomes.</title>
        <authorList>
            <person name="Tisza M."/>
            <person name="Buck C."/>
            <person name="Pastrana D."/>
            <person name="Welch N."/>
            <person name="Peretti A."/>
        </authorList>
    </citation>
    <scope>NUCLEOTIDE SEQUENCE [LARGE SCALE GENOMIC DNA]</scope>
    <source>
        <strain evidence="8">Ctbb016</strain>
    </source>
</reference>
<dbReference type="Pfam" id="PF02956">
    <property type="entry name" value="TT_ORF1"/>
    <property type="match status" value="1"/>
</dbReference>
<keyword evidence="3 6" id="KW-1140">T=1 icosahedral capsid protein</keyword>
<evidence type="ECO:0000256" key="3">
    <source>
        <dbReference type="ARBA" id="ARBA00022431"/>
    </source>
</evidence>
<evidence type="ECO:0000256" key="2">
    <source>
        <dbReference type="ARBA" id="ARBA00006131"/>
    </source>
</evidence>
<sequence length="642" mass="76752">MPPYYWRRRRPPWRQRNYRRLRRPRRWRIRSLIRRRWRRRHWVRKKRLLFRRKKLTRLTLKEWQPKKIKKCSIKGILPAFICGKSRIANNYVLFSESIVPVGEPGGGAWSILQINLRVLYDQFIKFKNWWTTSNQGLPLFRYLGMKLTFYKTQYVDYIVVPQLCPPFSVVRDNYLNIHPVRMLMNRHKIIIPQRQKGKKNYIKKWFRPPDLMQNKWYFQQDFINIPFIVLHITAASLDQYNIPENQISTNITLWSLNTDFFRNNQFTGYEDEGYIPKTFGTQNYILYTEGNGHEEPQKFSQMIPLRNTTTYTDGKIANTYNAYNNKEYWGNPFTQNHSSPDVPIYYNNVTPTNLNYSNNQIFTPLHELYFQCRYNPEKDTGIGNTVFFKSNKIKQGDIDTIPNKDDIVITNFPLWLIFYSWISWIQKSKPIQHIMNDYYFIVISPFIEPKRKSYLFLDNYFVQPITNRLTPTEKLHWYPQTAYQTDVIFSFAQTGPGTPKIDRSQSVQAQFKYNVKLKWGGCPAPMELITDPSLQDKFPIPNTIFKTLEIQDPATNKRTLIYDFDERHDGLTDRAAKRIKTEQILEKSFTGQLPTDPNIRIQTQETTSSSEEESETSLQEELQLLKRKNKQLRNKLLRLTSY</sequence>